<dbReference type="Proteomes" id="UP000474967">
    <property type="component" value="Unassembled WGS sequence"/>
</dbReference>
<accession>A0A6L9XXK3</accession>
<comment type="caution">
    <text evidence="2">The sequence shown here is derived from an EMBL/GenBank/DDBJ whole genome shotgun (WGS) entry which is preliminary data.</text>
</comment>
<dbReference type="EMBL" id="JAAGWY010000002">
    <property type="protein sequence ID" value="NEN06160.1"/>
    <property type="molecule type" value="Genomic_DNA"/>
</dbReference>
<dbReference type="RefSeq" id="WP_163289603.1">
    <property type="nucleotide sequence ID" value="NZ_JAAGWY010000002.1"/>
</dbReference>
<evidence type="ECO:0000313" key="3">
    <source>
        <dbReference type="Proteomes" id="UP000474967"/>
    </source>
</evidence>
<keyword evidence="1" id="KW-0812">Transmembrane</keyword>
<evidence type="ECO:0000313" key="2">
    <source>
        <dbReference type="EMBL" id="NEN06160.1"/>
    </source>
</evidence>
<keyword evidence="1" id="KW-0472">Membrane</keyword>
<gene>
    <name evidence="2" type="ORF">G3T36_09750</name>
</gene>
<sequence length="116" mass="13499">MPWWSWVVIWVVLVLALLGMLALFGFRLFRKLMAALDELGKLADKTELLQRRAEELGEQRFRPAVFADAGALRAARDQDLADRERRRQARRDSLVKRGKLLVKADPQQFSHLTRRT</sequence>
<protein>
    <submittedName>
        <fullName evidence="2">Uncharacterized protein</fullName>
    </submittedName>
</protein>
<organism evidence="2 3">
    <name type="scientific">Leifsonia tongyongensis</name>
    <dbReference type="NCBI Taxonomy" id="1268043"/>
    <lineage>
        <taxon>Bacteria</taxon>
        <taxon>Bacillati</taxon>
        <taxon>Actinomycetota</taxon>
        <taxon>Actinomycetes</taxon>
        <taxon>Micrococcales</taxon>
        <taxon>Microbacteriaceae</taxon>
        <taxon>Leifsonia</taxon>
    </lineage>
</organism>
<reference evidence="2 3" key="1">
    <citation type="journal article" date="2014" name="J. Microbiol.">
        <title>Diaminobutyricibacter tongyongensis gen. nov., sp. nov. and Homoserinibacter gongjuensis gen. nov., sp. nov. belong to the family Microbacteriaceae.</title>
        <authorList>
            <person name="Kim S.J."/>
            <person name="Ahn J.H."/>
            <person name="Weon H.Y."/>
            <person name="Hamada M."/>
            <person name="Suzuki K."/>
            <person name="Kwon S.W."/>
        </authorList>
    </citation>
    <scope>NUCLEOTIDE SEQUENCE [LARGE SCALE GENOMIC DNA]</scope>
    <source>
        <strain evidence="2 3">NBRC 108724</strain>
    </source>
</reference>
<proteinExistence type="predicted"/>
<keyword evidence="1" id="KW-1133">Transmembrane helix</keyword>
<dbReference type="AlphaFoldDB" id="A0A6L9XXK3"/>
<name>A0A6L9XXK3_9MICO</name>
<keyword evidence="3" id="KW-1185">Reference proteome</keyword>
<feature type="transmembrane region" description="Helical" evidence="1">
    <location>
        <begin position="6"/>
        <end position="26"/>
    </location>
</feature>
<evidence type="ECO:0000256" key="1">
    <source>
        <dbReference type="SAM" id="Phobius"/>
    </source>
</evidence>